<evidence type="ECO:0000259" key="4">
    <source>
        <dbReference type="Pfam" id="PF09127"/>
    </source>
</evidence>
<evidence type="ECO:0000313" key="5">
    <source>
        <dbReference type="EMBL" id="KAK2708706.1"/>
    </source>
</evidence>
<feature type="domain" description="Peptidase M1 membrane alanine aminopeptidase" evidence="3">
    <location>
        <begin position="23"/>
        <end position="165"/>
    </location>
</feature>
<accession>A0AA88HN29</accession>
<dbReference type="Pfam" id="PF09127">
    <property type="entry name" value="Leuk-A4-hydro_C"/>
    <property type="match status" value="1"/>
</dbReference>
<dbReference type="SUPFAM" id="SSF48371">
    <property type="entry name" value="ARM repeat"/>
    <property type="match status" value="1"/>
</dbReference>
<dbReference type="AlphaFoldDB" id="A0AA88HN29"/>
<feature type="binding site" evidence="2">
    <location>
        <position position="31"/>
    </location>
    <ligand>
        <name>Zn(2+)</name>
        <dbReference type="ChEBI" id="CHEBI:29105"/>
        <note>catalytic</note>
    </ligand>
</feature>
<comment type="cofactor">
    <cofactor evidence="2">
        <name>Zn(2+)</name>
        <dbReference type="ChEBI" id="CHEBI:29105"/>
    </cofactor>
    <text evidence="2">Binds 1 zinc ion per subunit.</text>
</comment>
<proteinExistence type="predicted"/>
<dbReference type="GO" id="GO:0004301">
    <property type="term" value="F:epoxide hydrolase activity"/>
    <property type="evidence" value="ECO:0007669"/>
    <property type="project" value="TreeGrafter"/>
</dbReference>
<evidence type="ECO:0000256" key="1">
    <source>
        <dbReference type="PIRSR" id="PIRSR634015-1"/>
    </source>
</evidence>
<dbReference type="GO" id="GO:0004177">
    <property type="term" value="F:aminopeptidase activity"/>
    <property type="evidence" value="ECO:0007669"/>
    <property type="project" value="TreeGrafter"/>
</dbReference>
<feature type="binding site" evidence="2">
    <location>
        <position position="50"/>
    </location>
    <ligand>
        <name>Zn(2+)</name>
        <dbReference type="ChEBI" id="CHEBI:29105"/>
        <note>catalytic</note>
    </ligand>
</feature>
<dbReference type="PANTHER" id="PTHR45726:SF3">
    <property type="entry name" value="LEUKOTRIENE A-4 HYDROLASE"/>
    <property type="match status" value="1"/>
</dbReference>
<feature type="active site" description="Proton acceptor" evidence="1">
    <location>
        <position position="28"/>
    </location>
</feature>
<dbReference type="InterPro" id="IPR034015">
    <property type="entry name" value="M1_LTA4H"/>
</dbReference>
<dbReference type="InterPro" id="IPR027268">
    <property type="entry name" value="Peptidase_M4/M1_CTD_sf"/>
</dbReference>
<dbReference type="InterPro" id="IPR014782">
    <property type="entry name" value="Peptidase_M1_dom"/>
</dbReference>
<dbReference type="SUPFAM" id="SSF55486">
    <property type="entry name" value="Metalloproteases ('zincins'), catalytic domain"/>
    <property type="match status" value="1"/>
</dbReference>
<sequence length="270" mass="32425">MGNVKKKRFLKLSFIAGDGTGLNVIAHEIAHSWTGNLVTHFNFEHFWIKEAFTVFLERKIMGRIYGEPMRQFLAEGGWKDLKDSIEQYGEKNPLTKLHLDLTGLDPTDSFSKVPYEKGSTVIWYWDELYEDSELFDKFIRYFLSKWKFQSITLHNLFETILEFTRKEAPLDVYTKLLNMNTTAWFEEPGLPPYKPEWLKLGIRSRYKPIVEQVFRFTESQGRIYFNQQLFRDMYDWKEQRVETIETYHRIKNRWMFITGYLVGRELKLFC</sequence>
<reference evidence="5" key="1">
    <citation type="submission" date="2023-07" db="EMBL/GenBank/DDBJ databases">
        <title>Chromosome-level genome assembly of Artemia franciscana.</title>
        <authorList>
            <person name="Jo E."/>
        </authorList>
    </citation>
    <scope>NUCLEOTIDE SEQUENCE</scope>
    <source>
        <tissue evidence="5">Whole body</tissue>
    </source>
</reference>
<feature type="binding site" evidence="2">
    <location>
        <position position="27"/>
    </location>
    <ligand>
        <name>Zn(2+)</name>
        <dbReference type="ChEBI" id="CHEBI:29105"/>
        <note>catalytic</note>
    </ligand>
</feature>
<dbReference type="GO" id="GO:0008237">
    <property type="term" value="F:metallopeptidase activity"/>
    <property type="evidence" value="ECO:0007669"/>
    <property type="project" value="InterPro"/>
</dbReference>
<dbReference type="Pfam" id="PF01433">
    <property type="entry name" value="Peptidase_M1"/>
    <property type="match status" value="1"/>
</dbReference>
<dbReference type="Gene3D" id="1.10.390.10">
    <property type="entry name" value="Neutral Protease Domain 2"/>
    <property type="match status" value="1"/>
</dbReference>
<protein>
    <recommendedName>
        <fullName evidence="7">Peptidase M1 membrane alanine aminopeptidase domain-containing protein</fullName>
    </recommendedName>
</protein>
<dbReference type="GO" id="GO:0043171">
    <property type="term" value="P:peptide catabolic process"/>
    <property type="evidence" value="ECO:0007669"/>
    <property type="project" value="TreeGrafter"/>
</dbReference>
<dbReference type="GO" id="GO:0005829">
    <property type="term" value="C:cytosol"/>
    <property type="evidence" value="ECO:0007669"/>
    <property type="project" value="TreeGrafter"/>
</dbReference>
<evidence type="ECO:0000313" key="6">
    <source>
        <dbReference type="Proteomes" id="UP001187531"/>
    </source>
</evidence>
<feature type="domain" description="Peptidase M1 leukotriene A4 hydrolase/aminopeptidase C-terminal" evidence="4">
    <location>
        <begin position="196"/>
        <end position="264"/>
    </location>
</feature>
<feature type="active site" description="Proton donor" evidence="1">
    <location>
        <position position="115"/>
    </location>
</feature>
<evidence type="ECO:0008006" key="7">
    <source>
        <dbReference type="Google" id="ProtNLM"/>
    </source>
</evidence>
<keyword evidence="6" id="KW-1185">Reference proteome</keyword>
<evidence type="ECO:0000256" key="2">
    <source>
        <dbReference type="PIRSR" id="PIRSR634015-3"/>
    </source>
</evidence>
<organism evidence="5 6">
    <name type="scientific">Artemia franciscana</name>
    <name type="common">Brine shrimp</name>
    <name type="synonym">Artemia sanfranciscana</name>
    <dbReference type="NCBI Taxonomy" id="6661"/>
    <lineage>
        <taxon>Eukaryota</taxon>
        <taxon>Metazoa</taxon>
        <taxon>Ecdysozoa</taxon>
        <taxon>Arthropoda</taxon>
        <taxon>Crustacea</taxon>
        <taxon>Branchiopoda</taxon>
        <taxon>Anostraca</taxon>
        <taxon>Artemiidae</taxon>
        <taxon>Artemia</taxon>
    </lineage>
</organism>
<comment type="caution">
    <text evidence="5">The sequence shown here is derived from an EMBL/GenBank/DDBJ whole genome shotgun (WGS) entry which is preliminary data.</text>
</comment>
<gene>
    <name evidence="5" type="ORF">QYM36_014345</name>
</gene>
<dbReference type="InterPro" id="IPR015211">
    <property type="entry name" value="Peptidase_M1_C"/>
</dbReference>
<dbReference type="PANTHER" id="PTHR45726">
    <property type="entry name" value="LEUKOTRIENE A-4 HYDROLASE"/>
    <property type="match status" value="1"/>
</dbReference>
<dbReference type="EMBL" id="JAVRJZ010000018">
    <property type="protein sequence ID" value="KAK2708706.1"/>
    <property type="molecule type" value="Genomic_DNA"/>
</dbReference>
<name>A0AA88HN29_ARTSF</name>
<dbReference type="InterPro" id="IPR016024">
    <property type="entry name" value="ARM-type_fold"/>
</dbReference>
<keyword evidence="2" id="KW-0479">Metal-binding</keyword>
<dbReference type="Gene3D" id="3.30.2010.30">
    <property type="match status" value="1"/>
</dbReference>
<dbReference type="Proteomes" id="UP001187531">
    <property type="component" value="Unassembled WGS sequence"/>
</dbReference>
<dbReference type="GO" id="GO:0008270">
    <property type="term" value="F:zinc ion binding"/>
    <property type="evidence" value="ECO:0007669"/>
    <property type="project" value="InterPro"/>
</dbReference>
<evidence type="ECO:0000259" key="3">
    <source>
        <dbReference type="Pfam" id="PF01433"/>
    </source>
</evidence>
<keyword evidence="2" id="KW-0862">Zinc</keyword>